<keyword evidence="4" id="KW-0813">Transport</keyword>
<sequence>MDVDALFQRNSVAAAREVAAQTRHAIEEKKQQLRRVVGDSYRDLISSADTIIDISRSCHRLVELTGAVQRGLSDMAGGITARGAGGSAEPAASSYDRLYALGSRIKYLVDTPETIYGCLDSREFLAAARRYVRAAEVHRLLTAGQAKHVAQRFPLLQHQWPLVKKFRSQVYTASGAWLASHGELTAPQAAATLAAQALLKHMDGAEVLKAFLTARQAYIMQCLSAATSAQADTDLDSLAFVLADVATMVCATLAQCGELFLQLPGVSATPLLAQALSESDSSADLLFDSGKEADAWKAHVEATRARLTELSSAGLALECSGWLDQLSQQLRQLSGRLLGPCGSGQGLLHVESAVRAALDGWRCLLQPSGAGADGQDIESPHGATMSWGDICQWVLGRPSPLWPLLFEQPLLERAKQLVLRDFTTVVDEVAGLLGSALQEASSLPQSAPGAFQASSWHDAVDLQPALPEAVAAGSASSFKRRRLAKLGVQGAGQANSAQGQPSLRWLAQCEHVVERFDQQLSNALVAALDACGSSLAQRGVDGTEPQKESALVETAASRALVLEPFVQDRCVESVEAIAGLLAARLLALPQADAAAAGASAAAAAAYVPTAIQALILGRTALGLTSRSSMLPVVLGQPAHWHAALGGRASGGHAFGAHALQRPGSRFSASGPAAAAAGPRYERLHQRLRDVGLQAYGLWAGWAATCLAADLIAGLAADHTLSADVPLRCWEETVISDGNADELALEGDRAGASLEMRFQLPAAPSPAAVQLAMAACLEADRAGGHLLEEEPLQLFKWHLSGNVLAQMGAALAEPGGGVSNGSSTGALFGTLSEKGVLQLLLDVRFLQDLLASSAFNGAGAPDAASSVARRRDIANLEAQLSSQLDPIDWATYEPYLYANEGRAARRRQVLFGILLRGTRLLSQQAGAQDVGASMAADSNTLRMAAVGPRFSYLPVTTPVALLRQASLHQLQSAGSLSHTVLTAADSSGITDWMATGRNASAADYSFAALLSSKTRLASQEVEEPGGNAVPMATGVSAAANKFVGSLQGLLGDKAAEVSSWSDSVFARGFK</sequence>
<dbReference type="AlphaFoldDB" id="A0A9D4TRZ7"/>
<dbReference type="Proteomes" id="UP001055712">
    <property type="component" value="Unassembled WGS sequence"/>
</dbReference>
<evidence type="ECO:0000256" key="6">
    <source>
        <dbReference type="ARBA" id="ARBA00023034"/>
    </source>
</evidence>
<keyword evidence="5" id="KW-0653">Protein transport</keyword>
<dbReference type="InterPro" id="IPR033370">
    <property type="entry name" value="COG1"/>
</dbReference>
<dbReference type="Pfam" id="PF08700">
    <property type="entry name" value="VPS51_Exo84_N"/>
    <property type="match status" value="1"/>
</dbReference>
<evidence type="ECO:0000256" key="7">
    <source>
        <dbReference type="ARBA" id="ARBA00023136"/>
    </source>
</evidence>
<protein>
    <recommendedName>
        <fullName evidence="3">Conserved oligomeric Golgi complex subunit 1</fullName>
    </recommendedName>
</protein>
<evidence type="ECO:0000313" key="9">
    <source>
        <dbReference type="Proteomes" id="UP001055712"/>
    </source>
</evidence>
<evidence type="ECO:0000256" key="5">
    <source>
        <dbReference type="ARBA" id="ARBA00022927"/>
    </source>
</evidence>
<dbReference type="GO" id="GO:0017119">
    <property type="term" value="C:Golgi transport complex"/>
    <property type="evidence" value="ECO:0007669"/>
    <property type="project" value="InterPro"/>
</dbReference>
<proteinExistence type="inferred from homology"/>
<comment type="similarity">
    <text evidence="2">Belongs to the COG1 family.</text>
</comment>
<evidence type="ECO:0000256" key="3">
    <source>
        <dbReference type="ARBA" id="ARBA00020978"/>
    </source>
</evidence>
<keyword evidence="6" id="KW-0333">Golgi apparatus</keyword>
<dbReference type="GO" id="GO:0000139">
    <property type="term" value="C:Golgi membrane"/>
    <property type="evidence" value="ECO:0007669"/>
    <property type="project" value="UniProtKB-SubCell"/>
</dbReference>
<evidence type="ECO:0000256" key="1">
    <source>
        <dbReference type="ARBA" id="ARBA00004395"/>
    </source>
</evidence>
<reference evidence="8" key="1">
    <citation type="journal article" date="2019" name="Plant J.">
        <title>Chlorella vulgaris genome assembly and annotation reveals the molecular basis for metabolic acclimation to high light conditions.</title>
        <authorList>
            <person name="Cecchin M."/>
            <person name="Marcolungo L."/>
            <person name="Rossato M."/>
            <person name="Girolomoni L."/>
            <person name="Cosentino E."/>
            <person name="Cuine S."/>
            <person name="Li-Beisson Y."/>
            <person name="Delledonne M."/>
            <person name="Ballottari M."/>
        </authorList>
    </citation>
    <scope>NUCLEOTIDE SEQUENCE</scope>
    <source>
        <strain evidence="8">211/11P</strain>
    </source>
</reference>
<accession>A0A9D4TRZ7</accession>
<comment type="caution">
    <text evidence="8">The sequence shown here is derived from an EMBL/GenBank/DDBJ whole genome shotgun (WGS) entry which is preliminary data.</text>
</comment>
<keyword evidence="7" id="KW-0472">Membrane</keyword>
<evidence type="ECO:0000256" key="2">
    <source>
        <dbReference type="ARBA" id="ARBA00006653"/>
    </source>
</evidence>
<reference evidence="8" key="2">
    <citation type="submission" date="2020-11" db="EMBL/GenBank/DDBJ databases">
        <authorList>
            <person name="Cecchin M."/>
            <person name="Marcolungo L."/>
            <person name="Rossato M."/>
            <person name="Girolomoni L."/>
            <person name="Cosentino E."/>
            <person name="Cuine S."/>
            <person name="Li-Beisson Y."/>
            <person name="Delledonne M."/>
            <person name="Ballottari M."/>
        </authorList>
    </citation>
    <scope>NUCLEOTIDE SEQUENCE</scope>
    <source>
        <strain evidence="8">211/11P</strain>
        <tissue evidence="8">Whole cell</tissue>
    </source>
</reference>
<organism evidence="8 9">
    <name type="scientific">Chlorella vulgaris</name>
    <name type="common">Green alga</name>
    <dbReference type="NCBI Taxonomy" id="3077"/>
    <lineage>
        <taxon>Eukaryota</taxon>
        <taxon>Viridiplantae</taxon>
        <taxon>Chlorophyta</taxon>
        <taxon>core chlorophytes</taxon>
        <taxon>Trebouxiophyceae</taxon>
        <taxon>Chlorellales</taxon>
        <taxon>Chlorellaceae</taxon>
        <taxon>Chlorella clade</taxon>
        <taxon>Chlorella</taxon>
    </lineage>
</organism>
<gene>
    <name evidence="8" type="ORF">D9Q98_010466</name>
</gene>
<dbReference type="OrthoDB" id="46189at2759"/>
<dbReference type="PANTHER" id="PTHR31658">
    <property type="entry name" value="CONSERVED OLIGOMERIC GOLGI COMPLEX SUBUNIT 1"/>
    <property type="match status" value="1"/>
</dbReference>
<dbReference type="PANTHER" id="PTHR31658:SF0">
    <property type="entry name" value="CONSERVED OLIGOMERIC GOLGI COMPLEX SUBUNIT 1"/>
    <property type="match status" value="1"/>
</dbReference>
<keyword evidence="9" id="KW-1185">Reference proteome</keyword>
<comment type="subcellular location">
    <subcellularLocation>
        <location evidence="1">Golgi apparatus membrane</location>
        <topology evidence="1">Peripheral membrane protein</topology>
    </subcellularLocation>
</comment>
<evidence type="ECO:0000256" key="4">
    <source>
        <dbReference type="ARBA" id="ARBA00022448"/>
    </source>
</evidence>
<name>A0A9D4TRZ7_CHLVU</name>
<evidence type="ECO:0000313" key="8">
    <source>
        <dbReference type="EMBL" id="KAI3432884.1"/>
    </source>
</evidence>
<dbReference type="GO" id="GO:0015031">
    <property type="term" value="P:protein transport"/>
    <property type="evidence" value="ECO:0007669"/>
    <property type="project" value="UniProtKB-KW"/>
</dbReference>
<dbReference type="EMBL" id="SIDB01000005">
    <property type="protein sequence ID" value="KAI3432884.1"/>
    <property type="molecule type" value="Genomic_DNA"/>
</dbReference>
<dbReference type="GO" id="GO:0006891">
    <property type="term" value="P:intra-Golgi vesicle-mediated transport"/>
    <property type="evidence" value="ECO:0007669"/>
    <property type="project" value="InterPro"/>
</dbReference>